<sequence length="283" mass="31275">MFEIWIVKFHCVLVLVLVGQCIYLVKGEPIVGINIEKVERNDYPFVVSIGYGVHSAEEQEKNHLCGGVLIRKRHVLTAAHCVENILFKASIRVYFGSPNLRSSDIRYYYPKSWVTYTEWITNTKRKPLIVGAKDVAIIELDCDDTGIIPATFSLVATNKLYGTTVTLVGWGNTNSGLRTSILQKASMQVLSKAKCKKKIDRITPGIAQMIDHESFICAASEPFALGGGGDSGSPYLDDKNRVVAIHQGKSPALGYYIPTQVNIGVNTLYLKSFIRDVTGESVD</sequence>
<keyword evidence="2" id="KW-1185">Reference proteome</keyword>
<gene>
    <name evidence="1" type="ORF">QAD02_022399</name>
</gene>
<evidence type="ECO:0000313" key="2">
    <source>
        <dbReference type="Proteomes" id="UP001239111"/>
    </source>
</evidence>
<protein>
    <submittedName>
        <fullName evidence="1">Uncharacterized protein</fullName>
    </submittedName>
</protein>
<organism evidence="1 2">
    <name type="scientific">Eretmocerus hayati</name>
    <dbReference type="NCBI Taxonomy" id="131215"/>
    <lineage>
        <taxon>Eukaryota</taxon>
        <taxon>Metazoa</taxon>
        <taxon>Ecdysozoa</taxon>
        <taxon>Arthropoda</taxon>
        <taxon>Hexapoda</taxon>
        <taxon>Insecta</taxon>
        <taxon>Pterygota</taxon>
        <taxon>Neoptera</taxon>
        <taxon>Endopterygota</taxon>
        <taxon>Hymenoptera</taxon>
        <taxon>Apocrita</taxon>
        <taxon>Proctotrupomorpha</taxon>
        <taxon>Chalcidoidea</taxon>
        <taxon>Aphelinidae</taxon>
        <taxon>Aphelininae</taxon>
        <taxon>Eretmocerus</taxon>
    </lineage>
</organism>
<reference evidence="1" key="1">
    <citation type="submission" date="2023-04" db="EMBL/GenBank/DDBJ databases">
        <title>A chromosome-level genome assembly of the parasitoid wasp Eretmocerus hayati.</title>
        <authorList>
            <person name="Zhong Y."/>
            <person name="Liu S."/>
            <person name="Liu Y."/>
        </authorList>
    </citation>
    <scope>NUCLEOTIDE SEQUENCE</scope>
    <source>
        <strain evidence="1">ZJU_SS_LIU_2023</strain>
    </source>
</reference>
<dbReference type="EMBL" id="CM056741">
    <property type="protein sequence ID" value="KAJ8686605.1"/>
    <property type="molecule type" value="Genomic_DNA"/>
</dbReference>
<evidence type="ECO:0000313" key="1">
    <source>
        <dbReference type="EMBL" id="KAJ8686605.1"/>
    </source>
</evidence>
<dbReference type="Proteomes" id="UP001239111">
    <property type="component" value="Chromosome 1"/>
</dbReference>
<proteinExistence type="predicted"/>
<name>A0ACC2PSN1_9HYME</name>
<accession>A0ACC2PSN1</accession>
<comment type="caution">
    <text evidence="1">The sequence shown here is derived from an EMBL/GenBank/DDBJ whole genome shotgun (WGS) entry which is preliminary data.</text>
</comment>